<evidence type="ECO:0000256" key="2">
    <source>
        <dbReference type="RuleBase" id="RU003616"/>
    </source>
</evidence>
<dbReference type="InterPro" id="IPR008978">
    <property type="entry name" value="HSP20-like_chaperone"/>
</dbReference>
<dbReference type="SUPFAM" id="SSF49764">
    <property type="entry name" value="HSP20-like chaperones"/>
    <property type="match status" value="1"/>
</dbReference>
<evidence type="ECO:0000256" key="1">
    <source>
        <dbReference type="PROSITE-ProRule" id="PRU00285"/>
    </source>
</evidence>
<dbReference type="Pfam" id="PF00011">
    <property type="entry name" value="HSP20"/>
    <property type="match status" value="1"/>
</dbReference>
<evidence type="ECO:0000259" key="3">
    <source>
        <dbReference type="PROSITE" id="PS01031"/>
    </source>
</evidence>
<dbReference type="PANTHER" id="PTHR11527">
    <property type="entry name" value="HEAT-SHOCK PROTEIN 20 FAMILY MEMBER"/>
    <property type="match status" value="1"/>
</dbReference>
<dbReference type="InterPro" id="IPR031107">
    <property type="entry name" value="Small_HSP"/>
</dbReference>
<proteinExistence type="inferred from homology"/>
<comment type="similarity">
    <text evidence="1 2">Belongs to the small heat shock protein (HSP20) family.</text>
</comment>
<keyword evidence="5" id="KW-1185">Reference proteome</keyword>
<evidence type="ECO:0000313" key="5">
    <source>
        <dbReference type="Proteomes" id="UP000075320"/>
    </source>
</evidence>
<dbReference type="InterPro" id="IPR002068">
    <property type="entry name" value="A-crystallin/Hsp20_dom"/>
</dbReference>
<dbReference type="AlphaFoldDB" id="A0A150WPI9"/>
<reference evidence="4 5" key="1">
    <citation type="submission" date="2016-03" db="EMBL/GenBank/DDBJ databases">
        <authorList>
            <person name="Ploux O."/>
        </authorList>
    </citation>
    <scope>NUCLEOTIDE SEQUENCE [LARGE SCALE GENOMIC DNA]</scope>
    <source>
        <strain evidence="4 5">R0</strain>
    </source>
</reference>
<name>A0A150WPI9_BDEBC</name>
<comment type="caution">
    <text evidence="4">The sequence shown here is derived from an EMBL/GenBank/DDBJ whole genome shotgun (WGS) entry which is preliminary data.</text>
</comment>
<evidence type="ECO:0000313" key="4">
    <source>
        <dbReference type="EMBL" id="KYG66402.1"/>
    </source>
</evidence>
<dbReference type="PROSITE" id="PS01031">
    <property type="entry name" value="SHSP"/>
    <property type="match status" value="1"/>
</dbReference>
<organism evidence="4 5">
    <name type="scientific">Bdellovibrio bacteriovorus</name>
    <dbReference type="NCBI Taxonomy" id="959"/>
    <lineage>
        <taxon>Bacteria</taxon>
        <taxon>Pseudomonadati</taxon>
        <taxon>Bdellovibrionota</taxon>
        <taxon>Bdellovibrionia</taxon>
        <taxon>Bdellovibrionales</taxon>
        <taxon>Pseudobdellovibrionaceae</taxon>
        <taxon>Bdellovibrio</taxon>
    </lineage>
</organism>
<dbReference type="EMBL" id="LUKE01000001">
    <property type="protein sequence ID" value="KYG66402.1"/>
    <property type="molecule type" value="Genomic_DNA"/>
</dbReference>
<dbReference type="RefSeq" id="WP_061833966.1">
    <property type="nucleotide sequence ID" value="NZ_LUKE01000001.1"/>
</dbReference>
<protein>
    <recommendedName>
        <fullName evidence="3">SHSP domain-containing protein</fullName>
    </recommendedName>
</protein>
<dbReference type="Proteomes" id="UP000075320">
    <property type="component" value="Unassembled WGS sequence"/>
</dbReference>
<feature type="domain" description="SHSP" evidence="3">
    <location>
        <begin position="37"/>
        <end position="150"/>
    </location>
</feature>
<accession>A0A150WPI9</accession>
<dbReference type="CDD" id="cd06464">
    <property type="entry name" value="ACD_sHsps-like"/>
    <property type="match status" value="1"/>
</dbReference>
<dbReference type="OrthoDB" id="5295564at2"/>
<dbReference type="Gene3D" id="2.60.40.790">
    <property type="match status" value="1"/>
</dbReference>
<gene>
    <name evidence="4" type="ORF">AZI86_04950</name>
</gene>
<sequence length="174" mass="19966">MRLINSNWPTRRSNSVDLFDEMERMFADFQNSWDQQPAQRSFTPAVDVSESAEHYLMTVDLPGFKKDDIKIEMNDNVLTISGERRRETTVDEEKKTHRFERSYGSFTRSFSLPTTVSGDKIEANYEDGVLSLYLPKTPVAKARTIQIESKNGGFFDKLLGNKKDVEVKSNTSSH</sequence>